<protein>
    <submittedName>
        <fullName evidence="4">Alpha-glycosidase</fullName>
    </submittedName>
</protein>
<dbReference type="SUPFAM" id="SSF51445">
    <property type="entry name" value="(Trans)glycosidases"/>
    <property type="match status" value="1"/>
</dbReference>
<accession>A0A191WBS7</accession>
<reference evidence="4 5" key="1">
    <citation type="journal article" date="2016" name="Int. J. Syst. Evol. Microbiol.">
        <title>Agromyces aureus sp. nov., isolated from the rhizosphere of Salix caprea L. grown in a heavy-metal-contaminated soil.</title>
        <authorList>
            <person name="Corretto E."/>
            <person name="Antonielli L."/>
            <person name="Sessitsch A."/>
            <person name="Compant S."/>
            <person name="Gorfer M."/>
            <person name="Kuffner M."/>
            <person name="Brader G."/>
        </authorList>
    </citation>
    <scope>NUCLEOTIDE SEQUENCE [LARGE SCALE GENOMIC DNA]</scope>
    <source>
        <strain evidence="4 5">AR33</strain>
    </source>
</reference>
<reference evidence="5" key="2">
    <citation type="submission" date="2016-01" db="EMBL/GenBank/DDBJ databases">
        <title>Complete genome sequence of Agromyces aureus AR33T and comparison with related organisms.</title>
        <authorList>
            <person name="Corretto E."/>
            <person name="Antonielli L."/>
            <person name="Sessitsch A."/>
            <person name="Brader G."/>
        </authorList>
    </citation>
    <scope>NUCLEOTIDE SEQUENCE [LARGE SCALE GENOMIC DNA]</scope>
    <source>
        <strain evidence="5">AR33</strain>
    </source>
</reference>
<dbReference type="Proteomes" id="UP000078437">
    <property type="component" value="Chromosome"/>
</dbReference>
<sequence>MTAKPSPLVPHHDGSPLHVSNAAPALGETVSVRLRVPADATAADGSSIGQLSWVGTRSNPNREPRFDEASVVATIDGWQWWQADVEVENPVHGYRWLLVGADGRQHWLNQLGLSGTETRDRDDFRLVAHEPAPEWAASSILYQVFPDRFARSAAADARPAPDWAFPAEWDDPQRLDPPYRSGQFYGGDLDGVREKLDHLESLDIDLLYLTPVFPARSNHRYDASTFDHVDDLLGGDDALVRLVEAAHARGIRVIGDLTSNHSGDAHEWFRAAQADPAAAERSFYFFDGEGADAGYESWLGVPSLPKFDWSSSELRRRFIEGPDSVVAKYLQAPFGLDGWRIDVANMTGRLGAADLNAEVRQTIRRTMLDVNPDTILLGESTNDAASDFQGDAWHGAMTYTPFTRPLWSWLLEPGSLGGGGIGFALGRVPTFTGGEFVATHLRFAAEFPWRTRAATMNALDTHDTPRFATNARPGTVPVALGLAATLPGIPVVWAGDEFGLTGEDGEASRTPMPWGTETSPEVAPVLETYRALLRLRREHPVLATGGIRWLAVGDDAVAFIRESTEASVLVFAARAAARLEFDAGALVGLGSAADGADVATALYGDGRLAASEALVHLEADGPSFTAWLLPGVSTPGR</sequence>
<organism evidence="4 5">
    <name type="scientific">Agromyces aureus</name>
    <dbReference type="NCBI Taxonomy" id="453304"/>
    <lineage>
        <taxon>Bacteria</taxon>
        <taxon>Bacillati</taxon>
        <taxon>Actinomycetota</taxon>
        <taxon>Actinomycetes</taxon>
        <taxon>Micrococcales</taxon>
        <taxon>Microbacteriaceae</taxon>
        <taxon>Agromyces</taxon>
    </lineage>
</organism>
<dbReference type="CDD" id="cd02857">
    <property type="entry name" value="E_set_CDase_PDE_N"/>
    <property type="match status" value="1"/>
</dbReference>
<evidence type="ECO:0000313" key="5">
    <source>
        <dbReference type="Proteomes" id="UP000078437"/>
    </source>
</evidence>
<dbReference type="RefSeq" id="WP_067872441.1">
    <property type="nucleotide sequence ID" value="NZ_CP013979.1"/>
</dbReference>
<dbReference type="Pfam" id="PF00128">
    <property type="entry name" value="Alpha-amylase"/>
    <property type="match status" value="1"/>
</dbReference>
<keyword evidence="2 4" id="KW-0326">Glycosidase</keyword>
<dbReference type="GO" id="GO:0004553">
    <property type="term" value="F:hydrolase activity, hydrolyzing O-glycosyl compounds"/>
    <property type="evidence" value="ECO:0007669"/>
    <property type="project" value="InterPro"/>
</dbReference>
<gene>
    <name evidence="4" type="ORF">ATC03_01870</name>
</gene>
<dbReference type="SMART" id="SM00642">
    <property type="entry name" value="Aamy"/>
    <property type="match status" value="1"/>
</dbReference>
<dbReference type="STRING" id="453304.ATC03_01870"/>
<evidence type="ECO:0000259" key="3">
    <source>
        <dbReference type="SMART" id="SM00642"/>
    </source>
</evidence>
<dbReference type="CDD" id="cd11338">
    <property type="entry name" value="AmyAc_CMD"/>
    <property type="match status" value="1"/>
</dbReference>
<proteinExistence type="predicted"/>
<evidence type="ECO:0000256" key="2">
    <source>
        <dbReference type="ARBA" id="ARBA00023295"/>
    </source>
</evidence>
<dbReference type="GO" id="GO:0005975">
    <property type="term" value="P:carbohydrate metabolic process"/>
    <property type="evidence" value="ECO:0007669"/>
    <property type="project" value="InterPro"/>
</dbReference>
<dbReference type="InterPro" id="IPR017853">
    <property type="entry name" value="GH"/>
</dbReference>
<dbReference type="Gene3D" id="3.20.20.80">
    <property type="entry name" value="Glycosidases"/>
    <property type="match status" value="1"/>
</dbReference>
<keyword evidence="5" id="KW-1185">Reference proteome</keyword>
<keyword evidence="1" id="KW-0378">Hydrolase</keyword>
<dbReference type="AlphaFoldDB" id="A0A191WBS7"/>
<evidence type="ECO:0000313" key="4">
    <source>
        <dbReference type="EMBL" id="ANJ25692.1"/>
    </source>
</evidence>
<feature type="domain" description="Glycosyl hydrolase family 13 catalytic" evidence="3">
    <location>
        <begin position="143"/>
        <end position="536"/>
    </location>
</feature>
<dbReference type="PANTHER" id="PTHR10357:SF210">
    <property type="entry name" value="MALTODEXTRIN GLUCOSIDASE"/>
    <property type="match status" value="1"/>
</dbReference>
<dbReference type="PANTHER" id="PTHR10357">
    <property type="entry name" value="ALPHA-AMYLASE FAMILY MEMBER"/>
    <property type="match status" value="1"/>
</dbReference>
<dbReference type="EMBL" id="CP013979">
    <property type="protein sequence ID" value="ANJ25692.1"/>
    <property type="molecule type" value="Genomic_DNA"/>
</dbReference>
<dbReference type="KEGG" id="agy:ATC03_01870"/>
<dbReference type="InterPro" id="IPR006047">
    <property type="entry name" value="GH13_cat_dom"/>
</dbReference>
<dbReference type="OrthoDB" id="9043248at2"/>
<name>A0A191WBS7_9MICO</name>
<evidence type="ECO:0000256" key="1">
    <source>
        <dbReference type="ARBA" id="ARBA00022801"/>
    </source>
</evidence>
<dbReference type="InterPro" id="IPR004185">
    <property type="entry name" value="Glyco_hydro_13_lg-like_dom"/>
</dbReference>